<dbReference type="PANTHER" id="PTHR39966">
    <property type="entry name" value="BLL2471 PROTEIN-RELATED"/>
    <property type="match status" value="1"/>
</dbReference>
<dbReference type="InterPro" id="IPR012312">
    <property type="entry name" value="Hemerythrin-like"/>
</dbReference>
<organism evidence="2 3">
    <name type="scientific">Plebeiibacterium sediminum</name>
    <dbReference type="NCBI Taxonomy" id="2992112"/>
    <lineage>
        <taxon>Bacteria</taxon>
        <taxon>Pseudomonadati</taxon>
        <taxon>Bacteroidota</taxon>
        <taxon>Bacteroidia</taxon>
        <taxon>Marinilabiliales</taxon>
        <taxon>Marinilabiliaceae</taxon>
        <taxon>Plebeiibacterium</taxon>
    </lineage>
</organism>
<dbReference type="InterPro" id="IPR000014">
    <property type="entry name" value="PAS"/>
</dbReference>
<dbReference type="Pfam" id="PF13596">
    <property type="entry name" value="PAS_10"/>
    <property type="match status" value="1"/>
</dbReference>
<dbReference type="NCBIfam" id="TIGR00229">
    <property type="entry name" value="sensory_box"/>
    <property type="match status" value="1"/>
</dbReference>
<keyword evidence="3" id="KW-1185">Reference proteome</keyword>
<reference evidence="2" key="1">
    <citation type="submission" date="2022-10" db="EMBL/GenBank/DDBJ databases">
        <authorList>
            <person name="Yu W.X."/>
        </authorList>
    </citation>
    <scope>NUCLEOTIDE SEQUENCE</scope>
    <source>
        <strain evidence="2">AAT</strain>
    </source>
</reference>
<accession>A0AAE3SGX8</accession>
<protein>
    <submittedName>
        <fullName evidence="2">PAS domain-containing protein</fullName>
    </submittedName>
</protein>
<proteinExistence type="predicted"/>
<gene>
    <name evidence="2" type="ORF">OM075_21060</name>
</gene>
<evidence type="ECO:0000259" key="1">
    <source>
        <dbReference type="Pfam" id="PF01814"/>
    </source>
</evidence>
<dbReference type="GO" id="GO:0005886">
    <property type="term" value="C:plasma membrane"/>
    <property type="evidence" value="ECO:0007669"/>
    <property type="project" value="TreeGrafter"/>
</dbReference>
<dbReference type="Gene3D" id="3.30.450.20">
    <property type="entry name" value="PAS domain"/>
    <property type="match status" value="1"/>
</dbReference>
<dbReference type="PANTHER" id="PTHR39966:SF3">
    <property type="entry name" value="DUF438 DOMAIN-CONTAINING PROTEIN"/>
    <property type="match status" value="1"/>
</dbReference>
<dbReference type="AlphaFoldDB" id="A0AAE3SGX8"/>
<evidence type="ECO:0000313" key="2">
    <source>
        <dbReference type="EMBL" id="MCW3788970.1"/>
    </source>
</evidence>
<dbReference type="EMBL" id="JAPDPJ010000075">
    <property type="protein sequence ID" value="MCW3788970.1"/>
    <property type="molecule type" value="Genomic_DNA"/>
</dbReference>
<name>A0AAE3SGX8_9BACT</name>
<sequence>MSEFTNTKQARVEKLLEVSKLILETGNAHSFIIENKDFIPTVIPTDFITLFDEIIKQGYKMEDIKVLTNKVLNIFHVPIRDFVRVEPKPDSFLGVLEQNNHEMEVLLDKIRPFFKQFVKETDNTDLHKKLIELFTQLEVFPKHYTIKENVLFPIIEESWPDYRCLQIMWSFHDDIRRNIKAVITQLQEGNIDLKIFNKCVGDIFFNMHAIKFREERILFPCILSTISESQLEKMNREGFELGYPFIQPNLKMDKEFKPDYEGNLVNLGTGKVSIEQIKLIFNHLPVDITFVDENNKVCYFSTPPKRIFPRTTAIIGREVSKCHPPESVHVVEQIVESFRSGEKDQADFWIKMRGEYILIQYFAVRDENGNYKGVIEVSQEISGIKALEGEKRLLDW</sequence>
<dbReference type="Pfam" id="PF01814">
    <property type="entry name" value="Hemerythrin"/>
    <property type="match status" value="1"/>
</dbReference>
<dbReference type="InterPro" id="IPR035965">
    <property type="entry name" value="PAS-like_dom_sf"/>
</dbReference>
<feature type="domain" description="Hemerythrin-like" evidence="1">
    <location>
        <begin position="96"/>
        <end position="220"/>
    </location>
</feature>
<dbReference type="Proteomes" id="UP001209229">
    <property type="component" value="Unassembled WGS sequence"/>
</dbReference>
<dbReference type="RefSeq" id="WP_301192527.1">
    <property type="nucleotide sequence ID" value="NZ_JAPDPJ010000075.1"/>
</dbReference>
<comment type="caution">
    <text evidence="2">The sequence shown here is derived from an EMBL/GenBank/DDBJ whole genome shotgun (WGS) entry which is preliminary data.</text>
</comment>
<dbReference type="SUPFAM" id="SSF55785">
    <property type="entry name" value="PYP-like sensor domain (PAS domain)"/>
    <property type="match status" value="1"/>
</dbReference>
<evidence type="ECO:0000313" key="3">
    <source>
        <dbReference type="Proteomes" id="UP001209229"/>
    </source>
</evidence>